<sequence>MPSRITKLSYSLKTQSTGRYCDDPMAINNKFQIFLIENSTRVTDLIEKDKQFPFVSMIDRFFGHKTQRVKVESIVEKKGNAQEQKRQIENQEIKQDIITLIELPQMKKNMSLRKLKESLIFNERIY</sequence>
<proteinExistence type="predicted"/>
<dbReference type="EMBL" id="CAJJDN010000166">
    <property type="protein sequence ID" value="CAD8126289.1"/>
    <property type="molecule type" value="Genomic_DNA"/>
</dbReference>
<name>A0A8S1RH94_9CILI</name>
<dbReference type="Proteomes" id="UP000692954">
    <property type="component" value="Unassembled WGS sequence"/>
</dbReference>
<gene>
    <name evidence="1" type="ORF">PSON_ATCC_30995.1.T1660067</name>
</gene>
<organism evidence="1 2">
    <name type="scientific">Paramecium sonneborni</name>
    <dbReference type="NCBI Taxonomy" id="65129"/>
    <lineage>
        <taxon>Eukaryota</taxon>
        <taxon>Sar</taxon>
        <taxon>Alveolata</taxon>
        <taxon>Ciliophora</taxon>
        <taxon>Intramacronucleata</taxon>
        <taxon>Oligohymenophorea</taxon>
        <taxon>Peniculida</taxon>
        <taxon>Parameciidae</taxon>
        <taxon>Paramecium</taxon>
    </lineage>
</organism>
<evidence type="ECO:0000313" key="2">
    <source>
        <dbReference type="Proteomes" id="UP000692954"/>
    </source>
</evidence>
<keyword evidence="2" id="KW-1185">Reference proteome</keyword>
<comment type="caution">
    <text evidence="1">The sequence shown here is derived from an EMBL/GenBank/DDBJ whole genome shotgun (WGS) entry which is preliminary data.</text>
</comment>
<protein>
    <submittedName>
        <fullName evidence="1">Uncharacterized protein</fullName>
    </submittedName>
</protein>
<reference evidence="1" key="1">
    <citation type="submission" date="2021-01" db="EMBL/GenBank/DDBJ databases">
        <authorList>
            <consortium name="Genoscope - CEA"/>
            <person name="William W."/>
        </authorList>
    </citation>
    <scope>NUCLEOTIDE SEQUENCE</scope>
</reference>
<evidence type="ECO:0000313" key="1">
    <source>
        <dbReference type="EMBL" id="CAD8126289.1"/>
    </source>
</evidence>
<accession>A0A8S1RH94</accession>
<dbReference type="AlphaFoldDB" id="A0A8S1RH94"/>